<dbReference type="RefSeq" id="XP_034247127.1">
    <property type="nucleotide sequence ID" value="XM_034391236.1"/>
</dbReference>
<dbReference type="CDD" id="cd18186">
    <property type="entry name" value="BTB_POZ_ZBTB_KLHL-like"/>
    <property type="match status" value="1"/>
</dbReference>
<protein>
    <submittedName>
        <fullName evidence="3">Kelch-like ECH-associated protein 1B</fullName>
    </submittedName>
</protein>
<reference evidence="3" key="1">
    <citation type="submission" date="2025-08" db="UniProtKB">
        <authorList>
            <consortium name="RefSeq"/>
        </authorList>
    </citation>
    <scope>IDENTIFICATION</scope>
    <source>
        <tissue evidence="3">Total insect</tissue>
    </source>
</reference>
<organism evidence="3">
    <name type="scientific">Thrips palmi</name>
    <name type="common">Melon thrips</name>
    <dbReference type="NCBI Taxonomy" id="161013"/>
    <lineage>
        <taxon>Eukaryota</taxon>
        <taxon>Metazoa</taxon>
        <taxon>Ecdysozoa</taxon>
        <taxon>Arthropoda</taxon>
        <taxon>Hexapoda</taxon>
        <taxon>Insecta</taxon>
        <taxon>Pterygota</taxon>
        <taxon>Neoptera</taxon>
        <taxon>Paraneoptera</taxon>
        <taxon>Thysanoptera</taxon>
        <taxon>Terebrantia</taxon>
        <taxon>Thripoidea</taxon>
        <taxon>Thripidae</taxon>
        <taxon>Thrips</taxon>
    </lineage>
</organism>
<dbReference type="GeneID" id="117648621"/>
<evidence type="ECO:0000313" key="3">
    <source>
        <dbReference type="RefSeq" id="XP_034247127.1"/>
    </source>
</evidence>
<gene>
    <name evidence="3" type="primary">LOC117648621</name>
</gene>
<dbReference type="InParanoid" id="A0A6P8ZD45"/>
<sequence length="340" mass="38802">MDVRYNNLVWEPVIAVECVVPWEILSNLPPREDRADFCSPYPVRCNAELLFNIHLHHKKTRIIEGVLRQPSSGHRSRELLVKSRVSWTSPSPKREDDHYMTLLIPDKSQMDTKDTLKIMDFCYFNLKQPSFTLKLWVYAAPRVLRGVSITESLNVARRSGSPLCDIQLRVGDHDFPAHKAVLSATSCVFKAMFCGDFKEKYAETVVIEDVSKEAFGKFLDFLYLQDICWKGSELELLGLSERYQVEQLKARCEMCLWELDGLRALGILIEADKWPVVTDTMKKRLCEIVMANLGSVVKSNEWQTLQSSSPVLASLVEAGASRFAIASSVNVKVFHELARW</sequence>
<dbReference type="PANTHER" id="PTHR24413">
    <property type="entry name" value="SPECKLE-TYPE POZ PROTEIN"/>
    <property type="match status" value="1"/>
</dbReference>
<proteinExistence type="predicted"/>
<evidence type="ECO:0000259" key="1">
    <source>
        <dbReference type="PROSITE" id="PS50097"/>
    </source>
</evidence>
<dbReference type="Pfam" id="PF00651">
    <property type="entry name" value="BTB"/>
    <property type="match status" value="1"/>
</dbReference>
<dbReference type="AlphaFoldDB" id="A0A6P8ZD45"/>
<keyword evidence="2" id="KW-1185">Reference proteome</keyword>
<evidence type="ECO:0000313" key="2">
    <source>
        <dbReference type="Proteomes" id="UP000515158"/>
    </source>
</evidence>
<dbReference type="Gene3D" id="3.30.710.10">
    <property type="entry name" value="Potassium Channel Kv1.1, Chain A"/>
    <property type="match status" value="1"/>
</dbReference>
<dbReference type="InterPro" id="IPR011333">
    <property type="entry name" value="SKP1/BTB/POZ_sf"/>
</dbReference>
<dbReference type="Proteomes" id="UP000515158">
    <property type="component" value="Unplaced"/>
</dbReference>
<name>A0A6P8ZD45_THRPL</name>
<feature type="domain" description="BTB" evidence="1">
    <location>
        <begin position="164"/>
        <end position="223"/>
    </location>
</feature>
<dbReference type="InterPro" id="IPR000210">
    <property type="entry name" value="BTB/POZ_dom"/>
</dbReference>
<accession>A0A6P8ZD45</accession>
<dbReference type="PROSITE" id="PS50097">
    <property type="entry name" value="BTB"/>
    <property type="match status" value="1"/>
</dbReference>
<dbReference type="KEGG" id="tpal:117648621"/>
<dbReference type="SUPFAM" id="SSF54695">
    <property type="entry name" value="POZ domain"/>
    <property type="match status" value="1"/>
</dbReference>
<dbReference type="OrthoDB" id="684045at2759"/>
<dbReference type="SMART" id="SM00225">
    <property type="entry name" value="BTB"/>
    <property type="match status" value="1"/>
</dbReference>